<keyword evidence="2" id="KW-0460">Magnesium</keyword>
<dbReference type="Gene3D" id="3.40.50.1000">
    <property type="entry name" value="HAD superfamily/HAD-like"/>
    <property type="match status" value="1"/>
</dbReference>
<protein>
    <recommendedName>
        <fullName evidence="4">HAD family hydrolase</fullName>
    </recommendedName>
</protein>
<dbReference type="PANTHER" id="PTHR46193:SF9">
    <property type="entry name" value="HALOACID DEHALOGENASE-LIKE HYDROLASE DOMAIN-CONTAINING PROTEIN SGPP"/>
    <property type="match status" value="1"/>
</dbReference>
<keyword evidence="1" id="KW-0479">Metal-binding</keyword>
<evidence type="ECO:0008006" key="4">
    <source>
        <dbReference type="Google" id="ProtNLM"/>
    </source>
</evidence>
<gene>
    <name evidence="3" type="ORF">LCGC14_2954530</name>
</gene>
<organism evidence="3">
    <name type="scientific">marine sediment metagenome</name>
    <dbReference type="NCBI Taxonomy" id="412755"/>
    <lineage>
        <taxon>unclassified sequences</taxon>
        <taxon>metagenomes</taxon>
        <taxon>ecological metagenomes</taxon>
    </lineage>
</organism>
<sequence>NIKRCVVTNSSKPMTDMIIAKQPLLKSINHWITREDYEKPKPDPGGYLRAITLFGEKGDRIIGFEDSVRGIKALEKTPAQSVLIGPVLDPKANSIIAKDVLHFQSFEDIPDKLI</sequence>
<evidence type="ECO:0000256" key="1">
    <source>
        <dbReference type="ARBA" id="ARBA00022723"/>
    </source>
</evidence>
<dbReference type="GO" id="GO:0046872">
    <property type="term" value="F:metal ion binding"/>
    <property type="evidence" value="ECO:0007669"/>
    <property type="project" value="UniProtKB-KW"/>
</dbReference>
<evidence type="ECO:0000256" key="2">
    <source>
        <dbReference type="ARBA" id="ARBA00022842"/>
    </source>
</evidence>
<reference evidence="3" key="1">
    <citation type="journal article" date="2015" name="Nature">
        <title>Complex archaea that bridge the gap between prokaryotes and eukaryotes.</title>
        <authorList>
            <person name="Spang A."/>
            <person name="Saw J.H."/>
            <person name="Jorgensen S.L."/>
            <person name="Zaremba-Niedzwiedzka K."/>
            <person name="Martijn J."/>
            <person name="Lind A.E."/>
            <person name="van Eijk R."/>
            <person name="Schleper C."/>
            <person name="Guy L."/>
            <person name="Ettema T.J."/>
        </authorList>
    </citation>
    <scope>NUCLEOTIDE SEQUENCE</scope>
</reference>
<dbReference type="SUPFAM" id="SSF56784">
    <property type="entry name" value="HAD-like"/>
    <property type="match status" value="1"/>
</dbReference>
<comment type="caution">
    <text evidence="3">The sequence shown here is derived from an EMBL/GenBank/DDBJ whole genome shotgun (WGS) entry which is preliminary data.</text>
</comment>
<dbReference type="Pfam" id="PF00702">
    <property type="entry name" value="Hydrolase"/>
    <property type="match status" value="1"/>
</dbReference>
<dbReference type="NCBIfam" id="TIGR01509">
    <property type="entry name" value="HAD-SF-IA-v3"/>
    <property type="match status" value="1"/>
</dbReference>
<dbReference type="InterPro" id="IPR023214">
    <property type="entry name" value="HAD_sf"/>
</dbReference>
<dbReference type="CDD" id="cd07505">
    <property type="entry name" value="HAD_BPGM-like"/>
    <property type="match status" value="1"/>
</dbReference>
<dbReference type="AlphaFoldDB" id="A0A0F8XEX5"/>
<name>A0A0F8XEX5_9ZZZZ</name>
<dbReference type="GO" id="GO:0003824">
    <property type="term" value="F:catalytic activity"/>
    <property type="evidence" value="ECO:0007669"/>
    <property type="project" value="UniProtKB-ARBA"/>
</dbReference>
<dbReference type="InterPro" id="IPR051600">
    <property type="entry name" value="Beta-PGM-like"/>
</dbReference>
<evidence type="ECO:0000313" key="3">
    <source>
        <dbReference type="EMBL" id="KKK67393.1"/>
    </source>
</evidence>
<dbReference type="PANTHER" id="PTHR46193">
    <property type="entry name" value="6-PHOSPHOGLUCONATE PHOSPHATASE"/>
    <property type="match status" value="1"/>
</dbReference>
<feature type="non-terminal residue" evidence="3">
    <location>
        <position position="1"/>
    </location>
</feature>
<dbReference type="EMBL" id="LAZR01059635">
    <property type="protein sequence ID" value="KKK67393.1"/>
    <property type="molecule type" value="Genomic_DNA"/>
</dbReference>
<accession>A0A0F8XEX5</accession>
<proteinExistence type="predicted"/>
<dbReference type="InterPro" id="IPR036412">
    <property type="entry name" value="HAD-like_sf"/>
</dbReference>
<dbReference type="InterPro" id="IPR006439">
    <property type="entry name" value="HAD-SF_hydro_IA"/>
</dbReference>